<dbReference type="EMBL" id="CAEZVA010000065">
    <property type="protein sequence ID" value="CAB4618302.1"/>
    <property type="molecule type" value="Genomic_DNA"/>
</dbReference>
<reference evidence="1" key="1">
    <citation type="submission" date="2020-05" db="EMBL/GenBank/DDBJ databases">
        <authorList>
            <person name="Chiriac C."/>
            <person name="Salcher M."/>
            <person name="Ghai R."/>
            <person name="Kavagutti S V."/>
        </authorList>
    </citation>
    <scope>NUCLEOTIDE SEQUENCE</scope>
</reference>
<name>A0A6J6HWH0_9ZZZZ</name>
<protein>
    <submittedName>
        <fullName evidence="1">Unannotated protein</fullName>
    </submittedName>
</protein>
<sequence>MAGIPSGTTRCLLALPITFKVLRELSMSDKFKPHNSETRIPEPYKTSSMARSLIFSALGSSAAFTSRDLITVAASLTFNTSGKTL</sequence>
<dbReference type="AlphaFoldDB" id="A0A6J6HWH0"/>
<accession>A0A6J6HWH0</accession>
<organism evidence="1">
    <name type="scientific">freshwater metagenome</name>
    <dbReference type="NCBI Taxonomy" id="449393"/>
    <lineage>
        <taxon>unclassified sequences</taxon>
        <taxon>metagenomes</taxon>
        <taxon>ecological metagenomes</taxon>
    </lineage>
</organism>
<gene>
    <name evidence="1" type="ORF">UFOPK1894_00776</name>
</gene>
<proteinExistence type="predicted"/>
<evidence type="ECO:0000313" key="1">
    <source>
        <dbReference type="EMBL" id="CAB4618302.1"/>
    </source>
</evidence>